<keyword evidence="5" id="KW-0677">Repeat</keyword>
<organism evidence="7 8">
    <name type="scientific">Brevundimonas lenta</name>
    <dbReference type="NCBI Taxonomy" id="424796"/>
    <lineage>
        <taxon>Bacteria</taxon>
        <taxon>Pseudomonadati</taxon>
        <taxon>Pseudomonadota</taxon>
        <taxon>Alphaproteobacteria</taxon>
        <taxon>Caulobacterales</taxon>
        <taxon>Caulobacteraceae</taxon>
        <taxon>Brevundimonas</taxon>
    </lineage>
</organism>
<evidence type="ECO:0000313" key="7">
    <source>
        <dbReference type="EMBL" id="MBB4084276.1"/>
    </source>
</evidence>
<dbReference type="EC" id="3.4.24.40" evidence="7"/>
<dbReference type="GO" id="GO:0005509">
    <property type="term" value="F:calcium ion binding"/>
    <property type="evidence" value="ECO:0007669"/>
    <property type="project" value="InterPro"/>
</dbReference>
<keyword evidence="7" id="KW-0378">Hydrolase</keyword>
<comment type="caution">
    <text evidence="7">The sequence shown here is derived from an EMBL/GenBank/DDBJ whole genome shotgun (WGS) entry which is preliminary data.</text>
</comment>
<dbReference type="InterPro" id="IPR011049">
    <property type="entry name" value="Serralysin-like_metalloprot_C"/>
</dbReference>
<dbReference type="InterPro" id="IPR001343">
    <property type="entry name" value="Hemolysn_Ca-bd"/>
</dbReference>
<dbReference type="GO" id="GO:0005615">
    <property type="term" value="C:extracellular space"/>
    <property type="evidence" value="ECO:0007669"/>
    <property type="project" value="InterPro"/>
</dbReference>
<dbReference type="Gene3D" id="3.40.390.10">
    <property type="entry name" value="Collagenase (Catalytic Domain)"/>
    <property type="match status" value="1"/>
</dbReference>
<evidence type="ECO:0000259" key="6">
    <source>
        <dbReference type="SMART" id="SM00235"/>
    </source>
</evidence>
<name>A0A7W6JFR6_9CAUL</name>
<dbReference type="SUPFAM" id="SSF55486">
    <property type="entry name" value="Metalloproteases ('zincins'), catalytic domain"/>
    <property type="match status" value="1"/>
</dbReference>
<comment type="similarity">
    <text evidence="3">Belongs to the peptidase M10B family.</text>
</comment>
<dbReference type="GO" id="GO:0008237">
    <property type="term" value="F:metallopeptidase activity"/>
    <property type="evidence" value="ECO:0007669"/>
    <property type="project" value="InterPro"/>
</dbReference>
<dbReference type="InterPro" id="IPR006026">
    <property type="entry name" value="Peptidase_Metallo"/>
</dbReference>
<dbReference type="RefSeq" id="WP_183205581.1">
    <property type="nucleotide sequence ID" value="NZ_BAAAER010000003.1"/>
</dbReference>
<dbReference type="Gene3D" id="2.150.10.10">
    <property type="entry name" value="Serralysin-like metalloprotease, C-terminal"/>
    <property type="match status" value="8"/>
</dbReference>
<protein>
    <submittedName>
        <fullName evidence="7">Serralysin</fullName>
        <ecNumber evidence="7">3.4.24.40</ecNumber>
    </submittedName>
</protein>
<evidence type="ECO:0000256" key="3">
    <source>
        <dbReference type="ARBA" id="ARBA00009490"/>
    </source>
</evidence>
<dbReference type="InterPro" id="IPR024079">
    <property type="entry name" value="MetalloPept_cat_dom_sf"/>
</dbReference>
<keyword evidence="4" id="KW-0964">Secreted</keyword>
<dbReference type="SUPFAM" id="SSF51120">
    <property type="entry name" value="beta-Roll"/>
    <property type="match status" value="11"/>
</dbReference>
<dbReference type="PANTHER" id="PTHR38340:SF1">
    <property type="entry name" value="S-LAYER PROTEIN"/>
    <property type="match status" value="1"/>
</dbReference>
<gene>
    <name evidence="7" type="ORF">GGR12_003164</name>
</gene>
<evidence type="ECO:0000256" key="4">
    <source>
        <dbReference type="ARBA" id="ARBA00022525"/>
    </source>
</evidence>
<dbReference type="PANTHER" id="PTHR38340">
    <property type="entry name" value="S-LAYER PROTEIN"/>
    <property type="match status" value="1"/>
</dbReference>
<dbReference type="CDD" id="cd04277">
    <property type="entry name" value="ZnMc_serralysin_like"/>
    <property type="match status" value="1"/>
</dbReference>
<comment type="subcellular location">
    <subcellularLocation>
        <location evidence="2">Secreted</location>
    </subcellularLocation>
</comment>
<feature type="domain" description="Peptidase metallopeptidase" evidence="6">
    <location>
        <begin position="93"/>
        <end position="285"/>
    </location>
</feature>
<dbReference type="InterPro" id="IPR034033">
    <property type="entry name" value="Serralysin-like"/>
</dbReference>
<dbReference type="PROSITE" id="PS00330">
    <property type="entry name" value="HEMOLYSIN_CALCIUM"/>
    <property type="match status" value="15"/>
</dbReference>
<dbReference type="InterPro" id="IPR050557">
    <property type="entry name" value="RTX_toxin/Mannuronan_C5-epim"/>
</dbReference>
<dbReference type="GO" id="GO:0008270">
    <property type="term" value="F:zinc ion binding"/>
    <property type="evidence" value="ECO:0007669"/>
    <property type="project" value="InterPro"/>
</dbReference>
<dbReference type="EMBL" id="JACIDM010000003">
    <property type="protein sequence ID" value="MBB4084276.1"/>
    <property type="molecule type" value="Genomic_DNA"/>
</dbReference>
<proteinExistence type="inferred from homology"/>
<evidence type="ECO:0000256" key="2">
    <source>
        <dbReference type="ARBA" id="ARBA00004613"/>
    </source>
</evidence>
<reference evidence="7 8" key="1">
    <citation type="submission" date="2020-08" db="EMBL/GenBank/DDBJ databases">
        <title>Genomic Encyclopedia of Type Strains, Phase IV (KMG-IV): sequencing the most valuable type-strain genomes for metagenomic binning, comparative biology and taxonomic classification.</title>
        <authorList>
            <person name="Goeker M."/>
        </authorList>
    </citation>
    <scope>NUCLEOTIDE SEQUENCE [LARGE SCALE GENOMIC DNA]</scope>
    <source>
        <strain evidence="7 8">DSM 23960</strain>
    </source>
</reference>
<evidence type="ECO:0000256" key="5">
    <source>
        <dbReference type="ARBA" id="ARBA00022737"/>
    </source>
</evidence>
<dbReference type="PRINTS" id="PR00313">
    <property type="entry name" value="CABNDNGRPT"/>
</dbReference>
<dbReference type="Pfam" id="PF08548">
    <property type="entry name" value="Peptidase_M10_C"/>
    <property type="match status" value="1"/>
</dbReference>
<dbReference type="SMART" id="SM00235">
    <property type="entry name" value="ZnMc"/>
    <property type="match status" value="1"/>
</dbReference>
<dbReference type="InterPro" id="IPR018511">
    <property type="entry name" value="Hemolysin-typ_Ca-bd_CS"/>
</dbReference>
<sequence>MSVGVLNHRSFGSAITVPGLSDAAGETGGSEGAFGSIAAYPVCGCCARFHGATSTGDPAAVGPTLNADDRGFGDFSGKPSLTTGDAAGRITRTDLSWAAGLGQAANVTYAFRTSAPGTMPEDTAGFSRFNAEQIIAAEMSMAAWSDVSGITFTRISDVGSQYSNSATILFGNYATGESGAAAFAYLPSRQPGSTGDGAVAGDVWVNRSLEYNNFPTLLGYGHQTLLHEIGHAIGLSHPAAYNAGATGNVEYETHATYFEDSRQYTVMSYFTERSTGGDFRGVGGTNQYASAPLMDDIAAAQRLYGANMATRTGDTVYGFNSNAGQPWFTATGASSSVIFCVWDAGGTDTLDFSGYSAAARIDLRQGAFSNVGGLLGNVSIAIGAVVENAIGGTGADWLLGNSGDNRLTGGGGADLIDGGLGVDTAVFSGALSNYTIVWNGAEGVVTGMGSAVRVRNVEFLQFADQLVAAAPTGGIEVAGDLTNETIAGTTFADTVMGLAGNDILNGLAGDDRLDGGAGTDTLSGGDGDDSLIGGSGDDALVGGAGLDTADYTGASAGVSVSLAAGLATGGAGSDTLTGVENISGSQYVDTLTGDAGDNVIRGGGGVDLIDGGAGDDLLIGGAPGKAGGGPDVVKARATANATIATAVSLTGAFDLDSRTGVTDSTSIPHATVVATSHGGVEYYAVTFAAGETISFDIDDAGFDSTLRLFSASGVELASNDDNASDGGPSTDSALWYTSQTGGTFYIQVASWTANTGSGFTSGPITAGLNYTLHVSSPSAPAVPTYIAGATMNGGDGRDWLTGGLGADTLSGGDGDDRILGDQGDDVIDGGAGYDTAVYYGERSHYTFSTVGGITHISGMGGSDTLVGIERIQFSDGLFDLTGAALAGPNVFDGTSRADSLTGTSARDIITGGAGDDQIDGGDGVDTAVFGQARANYQISQVSGVWTVQGPDGVDRLTSVERLQFADVTVLAGFRTGHYVEGGALADVLVGTNEGDEIVGGAGADTLSGLAGSDLLYGGDGDDVMTGGAGEDNLDGGAGLDTAVFAGPRSAYTITQGPGWVTIQGADGPDYLVGVEQLRFSDGLYDITGALIDSTIRGTADGDTLVGTAAADVFEGAAGDDVIAGGAGDDSIDGGDGTDTAVFSSGAASVAVNGGVITVTGVDGVDTLAGVERLRFGDVDLDVATMLATNSIGSAAGDSLNGTAAGEGLFGLGGDDTLTGAGGDDVIDGGAGTDVAVFSGPRAAYVISTTGATTSVTGPDGVDLLTNVERLLFSDGPYSLAGLPLPTTINGTAANDTIVGTPGANAISAGGGDDVIDGRLGDDVIDGGAGRDTAVFAGALSAYVVSTVNGVTTVTGPDGVDALTNVERLRFDDATLIVGGGQYFAGTASGESLTGTSLGDEIEGLGGADTLNGADGDDLLSGGAGVDVLNGGNGFDTADYTSAAAGVTARLDTMRSTNDGDGGTDTFTSIEAITGSAFNDLLVGGALGDTLKGGLGADTLLGQGGNDVLWGGAGAGNTLQGGLGDDRYVLEALDSVVEVDGQGTDTVEARINAYNLANNVENLIYTGAGNFSGTGNALNNVMTGGAGDDLLRGRGGVDTLVGGGGIDTADYSQAAAGVHARLDNMRAVNDGDGSTDTFTSIEAILGSAFNDTLVGGALGDRLSGGLGSDTLLGFAGNDILAGGQGLANQLQGGLGDDLYVLDAYDTIVEIAGQGHDTIEAHVGAHVMAANVEDMFYVGFNKFYGTGNAGNNTITSGIGDDILKGMGGSDRLFGGAGYDEVHVRGTQAQYTVTTEGSGWRIVDTVAGRDGTIYVESIEAVRFLSGNTKTVLTYTHAAAPELSAKDVGPLVSPMLADDAFVLPALDDKAGPQVLPVQDELAFEGAGSGGASGMETGFHGFHGFGDAPLFIGGVFGTHMDGHAHDGWIV</sequence>
<accession>A0A7W6JFR6</accession>
<evidence type="ECO:0000313" key="8">
    <source>
        <dbReference type="Proteomes" id="UP000529946"/>
    </source>
</evidence>
<dbReference type="GO" id="GO:0006508">
    <property type="term" value="P:proteolysis"/>
    <property type="evidence" value="ECO:0007669"/>
    <property type="project" value="InterPro"/>
</dbReference>
<evidence type="ECO:0000256" key="1">
    <source>
        <dbReference type="ARBA" id="ARBA00001913"/>
    </source>
</evidence>
<keyword evidence="8" id="KW-1185">Reference proteome</keyword>
<comment type="cofactor">
    <cofactor evidence="1">
        <name>Ca(2+)</name>
        <dbReference type="ChEBI" id="CHEBI:29108"/>
    </cofactor>
</comment>
<dbReference type="Pfam" id="PF00353">
    <property type="entry name" value="HemolysinCabind"/>
    <property type="match status" value="14"/>
</dbReference>
<dbReference type="Proteomes" id="UP000529946">
    <property type="component" value="Unassembled WGS sequence"/>
</dbReference>
<dbReference type="InterPro" id="IPR013858">
    <property type="entry name" value="Peptidase_M10B_C"/>
</dbReference>